<organism evidence="1 2">
    <name type="scientific">Acaulospora colombiana</name>
    <dbReference type="NCBI Taxonomy" id="27376"/>
    <lineage>
        <taxon>Eukaryota</taxon>
        <taxon>Fungi</taxon>
        <taxon>Fungi incertae sedis</taxon>
        <taxon>Mucoromycota</taxon>
        <taxon>Glomeromycotina</taxon>
        <taxon>Glomeromycetes</taxon>
        <taxon>Diversisporales</taxon>
        <taxon>Acaulosporaceae</taxon>
        <taxon>Acaulospora</taxon>
    </lineage>
</organism>
<sequence length="273" mass="31068">VQLDVFEIIHVFIDPSLKEILRNGGARVLDVGCGPATWILEMASEFPGNKFIGVDLSPIFPTSIKPQNVELRQLNVLTCGLPFESDTFDFVYMRFMNLALTESQWPELTRELVRVCKPGGWVECMESDMQFDNEGPLSSKMNKLLRSYLTSQGINPMICSHMFHIMANTHGFTNLEEDHVFTPAKENVMALSKSFRPILRPIFDDLLNDGDPQDEICRLLPAASTTPTNGANENEHVDYYEMTTNHIVEKEVNSYKSSIRPRKTRKQHLTNKN</sequence>
<evidence type="ECO:0000313" key="2">
    <source>
        <dbReference type="Proteomes" id="UP000789525"/>
    </source>
</evidence>
<gene>
    <name evidence="1" type="ORF">ACOLOM_LOCUS6025</name>
</gene>
<keyword evidence="2" id="KW-1185">Reference proteome</keyword>
<evidence type="ECO:0000313" key="1">
    <source>
        <dbReference type="EMBL" id="CAG8582694.1"/>
    </source>
</evidence>
<comment type="caution">
    <text evidence="1">The sequence shown here is derived from an EMBL/GenBank/DDBJ whole genome shotgun (WGS) entry which is preliminary data.</text>
</comment>
<proteinExistence type="predicted"/>
<reference evidence="1" key="1">
    <citation type="submission" date="2021-06" db="EMBL/GenBank/DDBJ databases">
        <authorList>
            <person name="Kallberg Y."/>
            <person name="Tangrot J."/>
            <person name="Rosling A."/>
        </authorList>
    </citation>
    <scope>NUCLEOTIDE SEQUENCE</scope>
    <source>
        <strain evidence="1">CL356</strain>
    </source>
</reference>
<feature type="non-terminal residue" evidence="1">
    <location>
        <position position="1"/>
    </location>
</feature>
<name>A0ACA9MJU3_9GLOM</name>
<accession>A0ACA9MJU3</accession>
<protein>
    <submittedName>
        <fullName evidence="1">1557_t:CDS:1</fullName>
    </submittedName>
</protein>
<dbReference type="EMBL" id="CAJVPT010011877">
    <property type="protein sequence ID" value="CAG8582694.1"/>
    <property type="molecule type" value="Genomic_DNA"/>
</dbReference>
<dbReference type="Proteomes" id="UP000789525">
    <property type="component" value="Unassembled WGS sequence"/>
</dbReference>